<reference evidence="2 3" key="1">
    <citation type="submission" date="2020-07" db="EMBL/GenBank/DDBJ databases">
        <title>Gai3-2, isolated from salt lake.</title>
        <authorList>
            <person name="Cui H."/>
            <person name="Shi X."/>
        </authorList>
    </citation>
    <scope>NUCLEOTIDE SEQUENCE [LARGE SCALE GENOMIC DNA]</scope>
    <source>
        <strain evidence="2 3">Gai3-2</strain>
    </source>
</reference>
<protein>
    <submittedName>
        <fullName evidence="2">Uncharacterized protein</fullName>
    </submittedName>
</protein>
<evidence type="ECO:0000256" key="1">
    <source>
        <dbReference type="SAM" id="Phobius"/>
    </source>
</evidence>
<feature type="transmembrane region" description="Helical" evidence="1">
    <location>
        <begin position="157"/>
        <end position="175"/>
    </location>
</feature>
<organism evidence="2 3">
    <name type="scientific">Halorarum halophilum</name>
    <dbReference type="NCBI Taxonomy" id="2743090"/>
    <lineage>
        <taxon>Archaea</taxon>
        <taxon>Methanobacteriati</taxon>
        <taxon>Methanobacteriota</taxon>
        <taxon>Stenosarchaea group</taxon>
        <taxon>Halobacteria</taxon>
        <taxon>Halobacteriales</taxon>
        <taxon>Haloferacaceae</taxon>
        <taxon>Halorarum</taxon>
    </lineage>
</organism>
<evidence type="ECO:0000313" key="3">
    <source>
        <dbReference type="Proteomes" id="UP000509750"/>
    </source>
</evidence>
<feature type="transmembrane region" description="Helical" evidence="1">
    <location>
        <begin position="133"/>
        <end position="151"/>
    </location>
</feature>
<keyword evidence="1" id="KW-1133">Transmembrane helix</keyword>
<dbReference type="AlphaFoldDB" id="A0A7D5K1E3"/>
<dbReference type="EMBL" id="CP058529">
    <property type="protein sequence ID" value="QLG27821.1"/>
    <property type="molecule type" value="Genomic_DNA"/>
</dbReference>
<sequence length="227" mass="24570">MADTTRTDGGVALTTRDVQSRSYDVLEGLLLGIPVLFLLVSAGMAVLSLAEVELAYGVAAVWLLSIPLGLLLAVAVPVLLYFDAKELGEHELDWTPNPGLYVVLGFLFSGLTVLHYLYKRQEVVRDDAGDGRWWLLAVGGLVVPVVVGALASATSTFGLFPLATGFALLLPVGVYKDAEYVRESDAGWDPNPTMQFTLAYVSVVTVLFSLPYLGYYLYKRYTSVGLP</sequence>
<gene>
    <name evidence="2" type="ORF">HUG10_09765</name>
</gene>
<keyword evidence="1" id="KW-0472">Membrane</keyword>
<keyword evidence="1" id="KW-0812">Transmembrane</keyword>
<proteinExistence type="predicted"/>
<dbReference type="Proteomes" id="UP000509750">
    <property type="component" value="Chromosome"/>
</dbReference>
<evidence type="ECO:0000313" key="2">
    <source>
        <dbReference type="EMBL" id="QLG27821.1"/>
    </source>
</evidence>
<feature type="transmembrane region" description="Helical" evidence="1">
    <location>
        <begin position="100"/>
        <end position="118"/>
    </location>
</feature>
<dbReference type="RefSeq" id="WP_179169396.1">
    <property type="nucleotide sequence ID" value="NZ_CP058529.1"/>
</dbReference>
<dbReference type="KEGG" id="halg:HUG10_09765"/>
<keyword evidence="3" id="KW-1185">Reference proteome</keyword>
<name>A0A7D5K1E3_9EURY</name>
<feature type="transmembrane region" description="Helical" evidence="1">
    <location>
        <begin position="28"/>
        <end position="47"/>
    </location>
</feature>
<dbReference type="OrthoDB" id="306015at2157"/>
<feature type="transmembrane region" description="Helical" evidence="1">
    <location>
        <begin position="54"/>
        <end position="80"/>
    </location>
</feature>
<accession>A0A7D5K1E3</accession>
<feature type="transmembrane region" description="Helical" evidence="1">
    <location>
        <begin position="196"/>
        <end position="218"/>
    </location>
</feature>
<dbReference type="GeneID" id="56029120"/>